<accession>A0A7L7KQQ0</accession>
<evidence type="ECO:0000313" key="3">
    <source>
        <dbReference type="Proteomes" id="UP000514720"/>
    </source>
</evidence>
<dbReference type="KEGG" id="xcl:G4Z02_02980"/>
<dbReference type="PANTHER" id="PTHR33169:SF24">
    <property type="entry name" value="TRANSCRIPTIONAL REGULATOR, PADR FAMILY"/>
    <property type="match status" value="1"/>
</dbReference>
<sequence>MSTQLKKGVLEMVVLSKIAEHDRYGYDIYQDISQNMAISESTIYPILRKLTKEGLCETYLRESSEGPPRKYFRVSKKGNGRLSELKKDWEKFQRVVNKMIRSDRYE</sequence>
<dbReference type="SUPFAM" id="SSF46785">
    <property type="entry name" value="Winged helix' DNA-binding domain"/>
    <property type="match status" value="1"/>
</dbReference>
<name>A0A7L7KQQ0_9MOLU</name>
<feature type="domain" description="Transcription regulator PadR N-terminal" evidence="1">
    <location>
        <begin position="14"/>
        <end position="83"/>
    </location>
</feature>
<dbReference type="InterPro" id="IPR036388">
    <property type="entry name" value="WH-like_DNA-bd_sf"/>
</dbReference>
<dbReference type="InterPro" id="IPR005149">
    <property type="entry name" value="Tscrpt_reg_PadR_N"/>
</dbReference>
<organism evidence="2 3">
    <name type="scientific">Candidatus Xianfuyuplasma coldseepsis</name>
    <dbReference type="NCBI Taxonomy" id="2782163"/>
    <lineage>
        <taxon>Bacteria</taxon>
        <taxon>Bacillati</taxon>
        <taxon>Mycoplasmatota</taxon>
        <taxon>Mollicutes</taxon>
        <taxon>Candidatus Izemoplasmatales</taxon>
        <taxon>Candidatus Izemoplasmataceae</taxon>
        <taxon>Candidatus Xianfuyuplasma</taxon>
    </lineage>
</organism>
<dbReference type="InterPro" id="IPR036390">
    <property type="entry name" value="WH_DNA-bd_sf"/>
</dbReference>
<evidence type="ECO:0000313" key="2">
    <source>
        <dbReference type="EMBL" id="QMS84759.1"/>
    </source>
</evidence>
<dbReference type="AlphaFoldDB" id="A0A7L7KQQ0"/>
<dbReference type="EMBL" id="CP048914">
    <property type="protein sequence ID" value="QMS84759.1"/>
    <property type="molecule type" value="Genomic_DNA"/>
</dbReference>
<dbReference type="Proteomes" id="UP000514720">
    <property type="component" value="Chromosome"/>
</dbReference>
<gene>
    <name evidence="2" type="ORF">G4Z02_02980</name>
</gene>
<evidence type="ECO:0000259" key="1">
    <source>
        <dbReference type="Pfam" id="PF03551"/>
    </source>
</evidence>
<dbReference type="Gene3D" id="1.10.10.10">
    <property type="entry name" value="Winged helix-like DNA-binding domain superfamily/Winged helix DNA-binding domain"/>
    <property type="match status" value="1"/>
</dbReference>
<dbReference type="InterPro" id="IPR052509">
    <property type="entry name" value="Metal_resp_DNA-bind_regulator"/>
</dbReference>
<dbReference type="PANTHER" id="PTHR33169">
    <property type="entry name" value="PADR-FAMILY TRANSCRIPTIONAL REGULATOR"/>
    <property type="match status" value="1"/>
</dbReference>
<dbReference type="Pfam" id="PF03551">
    <property type="entry name" value="PadR"/>
    <property type="match status" value="1"/>
</dbReference>
<keyword evidence="3" id="KW-1185">Reference proteome</keyword>
<protein>
    <submittedName>
        <fullName evidence="2">PadR family transcriptional regulator</fullName>
    </submittedName>
</protein>
<proteinExistence type="predicted"/>
<dbReference type="RefSeq" id="WP_258878379.1">
    <property type="nucleotide sequence ID" value="NZ_CP048914.1"/>
</dbReference>
<reference evidence="2 3" key="1">
    <citation type="submission" date="2020-02" db="EMBL/GenBank/DDBJ databases">
        <authorList>
            <person name="Zheng R.K."/>
            <person name="Sun C.M."/>
        </authorList>
    </citation>
    <scope>NUCLEOTIDE SEQUENCE [LARGE SCALE GENOMIC DNA]</scope>
    <source>
        <strain evidence="3">zrk13</strain>
    </source>
</reference>